<evidence type="ECO:0000313" key="3">
    <source>
        <dbReference type="Proteomes" id="UP000828251"/>
    </source>
</evidence>
<dbReference type="InterPro" id="IPR000477">
    <property type="entry name" value="RT_dom"/>
</dbReference>
<comment type="caution">
    <text evidence="2">The sequence shown here is derived from an EMBL/GenBank/DDBJ whole genome shotgun (WGS) entry which is preliminary data.</text>
</comment>
<sequence length="336" mass="38276">MGKRESTGNEYQRKIDRGVANEKWMQLFPSGNIHHLTSSFSNHCPLLINMTTEKHFKRAQNFKFESWWIIEDSIEQVVKEVWGLSSGLIFEKLEKNFIGRCIDKAQSAFVPGRLISDNVLIAYEILHTLRQKHTGKKRLMAVKLDMSKAYDRVEWVFLKEVMIKMGCISTVSYAVTINGSIGSVFKPMKRLRQGNPLSPFLFLMCSEGLSSLIRLAIKMGSLREVKASRRRPAISHLLFADDCILFGEATIGGVRMLKDILRIYKNYSGQCVNFNKSVIFYSSNTIEGVKDVISKEMSVRSLTKMEKYLGLPNMVGKQKKEVFQNIKDGIQQGIGN</sequence>
<name>A0A9D3VPN4_9ROSI</name>
<evidence type="ECO:0000313" key="2">
    <source>
        <dbReference type="EMBL" id="KAH1091484.1"/>
    </source>
</evidence>
<organism evidence="2 3">
    <name type="scientific">Gossypium stocksii</name>
    <dbReference type="NCBI Taxonomy" id="47602"/>
    <lineage>
        <taxon>Eukaryota</taxon>
        <taxon>Viridiplantae</taxon>
        <taxon>Streptophyta</taxon>
        <taxon>Embryophyta</taxon>
        <taxon>Tracheophyta</taxon>
        <taxon>Spermatophyta</taxon>
        <taxon>Magnoliopsida</taxon>
        <taxon>eudicotyledons</taxon>
        <taxon>Gunneridae</taxon>
        <taxon>Pentapetalae</taxon>
        <taxon>rosids</taxon>
        <taxon>malvids</taxon>
        <taxon>Malvales</taxon>
        <taxon>Malvaceae</taxon>
        <taxon>Malvoideae</taxon>
        <taxon>Gossypium</taxon>
    </lineage>
</organism>
<dbReference type="PANTHER" id="PTHR46890">
    <property type="entry name" value="NON-LTR RETROLELEMENT REVERSE TRANSCRIPTASE-LIKE PROTEIN-RELATED"/>
    <property type="match status" value="1"/>
</dbReference>
<evidence type="ECO:0000259" key="1">
    <source>
        <dbReference type="PROSITE" id="PS50878"/>
    </source>
</evidence>
<dbReference type="SUPFAM" id="SSF56672">
    <property type="entry name" value="DNA/RNA polymerases"/>
    <property type="match status" value="1"/>
</dbReference>
<dbReference type="Pfam" id="PF00078">
    <property type="entry name" value="RVT_1"/>
    <property type="match status" value="1"/>
</dbReference>
<dbReference type="InterPro" id="IPR043502">
    <property type="entry name" value="DNA/RNA_pol_sf"/>
</dbReference>
<reference evidence="2 3" key="1">
    <citation type="journal article" date="2021" name="Plant Biotechnol. J.">
        <title>Multi-omics assisted identification of the key and species-specific regulatory components of drought-tolerant mechanisms in Gossypium stocksii.</title>
        <authorList>
            <person name="Yu D."/>
            <person name="Ke L."/>
            <person name="Zhang D."/>
            <person name="Wu Y."/>
            <person name="Sun Y."/>
            <person name="Mei J."/>
            <person name="Sun J."/>
            <person name="Sun Y."/>
        </authorList>
    </citation>
    <scope>NUCLEOTIDE SEQUENCE [LARGE SCALE GENOMIC DNA]</scope>
    <source>
        <strain evidence="3">cv. E1</strain>
        <tissue evidence="2">Leaf</tissue>
    </source>
</reference>
<dbReference type="CDD" id="cd01650">
    <property type="entry name" value="RT_nLTR_like"/>
    <property type="match status" value="1"/>
</dbReference>
<dbReference type="AlphaFoldDB" id="A0A9D3VPN4"/>
<dbReference type="OrthoDB" id="418748at2759"/>
<dbReference type="EMBL" id="JAIQCV010000006">
    <property type="protein sequence ID" value="KAH1091484.1"/>
    <property type="molecule type" value="Genomic_DNA"/>
</dbReference>
<keyword evidence="3" id="KW-1185">Reference proteome</keyword>
<proteinExistence type="predicted"/>
<dbReference type="InterPro" id="IPR052343">
    <property type="entry name" value="Retrotransposon-Effector_Assoc"/>
</dbReference>
<dbReference type="PROSITE" id="PS50878">
    <property type="entry name" value="RT_POL"/>
    <property type="match status" value="1"/>
</dbReference>
<accession>A0A9D3VPN4</accession>
<gene>
    <name evidence="2" type="ORF">J1N35_018741</name>
</gene>
<dbReference type="PANTHER" id="PTHR46890:SF48">
    <property type="entry name" value="RNA-DIRECTED DNA POLYMERASE"/>
    <property type="match status" value="1"/>
</dbReference>
<protein>
    <recommendedName>
        <fullName evidence="1">Reverse transcriptase domain-containing protein</fullName>
    </recommendedName>
</protein>
<dbReference type="Proteomes" id="UP000828251">
    <property type="component" value="Unassembled WGS sequence"/>
</dbReference>
<feature type="domain" description="Reverse transcriptase" evidence="1">
    <location>
        <begin position="1"/>
        <end position="313"/>
    </location>
</feature>